<dbReference type="Proteomes" id="UP001204833">
    <property type="component" value="Unassembled WGS sequence"/>
</dbReference>
<organism evidence="2 3">
    <name type="scientific">Candida theae</name>
    <dbReference type="NCBI Taxonomy" id="1198502"/>
    <lineage>
        <taxon>Eukaryota</taxon>
        <taxon>Fungi</taxon>
        <taxon>Dikarya</taxon>
        <taxon>Ascomycota</taxon>
        <taxon>Saccharomycotina</taxon>
        <taxon>Pichiomycetes</taxon>
        <taxon>Debaryomycetaceae</taxon>
        <taxon>Candida/Lodderomyces clade</taxon>
        <taxon>Candida</taxon>
    </lineage>
</organism>
<sequence length="367" mass="42082">MFTKIQTYLLKRIFEEVDPSLFQVLKDPVSPFATTSTTLPTPSLSIVGQFLNYETNNNKFTPHGQPETTLQGIFKTQIRIYNQIINQINLYKNQLTDGNYRLVVLYFEYYYLYIKTSKVVEPNLRRQLLSHINYILTSIDTASPPMAQDCINSFLKVLVTLHPITSTNNNNYKGQQVNEIISDLNYFISQSQSPLTKTTLLHAVSLTFAYEVFHYPILANKISQSKSLTLKQRRLLTQFSRFYFLTSWKHYTQSKSLTSVSLDEVGTSFCQSEFDKVVEDVKEERKNEEGKQEGDTTDLGTHAKRDGCNDTDHGCGGVDSTVGVDDGIDNRVIQLYNAGSLAELRSDEIIQSFQEAMKEYRMRRQLN</sequence>
<proteinExistence type="predicted"/>
<dbReference type="EMBL" id="JAIHNG010000031">
    <property type="protein sequence ID" value="KAI5967240.1"/>
    <property type="molecule type" value="Genomic_DNA"/>
</dbReference>
<dbReference type="RefSeq" id="XP_051611056.1">
    <property type="nucleotide sequence ID" value="XM_051754069.1"/>
</dbReference>
<dbReference type="AlphaFoldDB" id="A0AAD5G0U1"/>
<feature type="compositionally biased region" description="Basic and acidic residues" evidence="1">
    <location>
        <begin position="301"/>
        <end position="312"/>
    </location>
</feature>
<feature type="compositionally biased region" description="Basic and acidic residues" evidence="1">
    <location>
        <begin position="283"/>
        <end position="294"/>
    </location>
</feature>
<accession>A0AAD5G0U1</accession>
<gene>
    <name evidence="2" type="ORF">KGF57_000455</name>
</gene>
<protein>
    <submittedName>
        <fullName evidence="2">Uncharacterized protein</fullName>
    </submittedName>
</protein>
<feature type="region of interest" description="Disordered" evidence="1">
    <location>
        <begin position="283"/>
        <end position="312"/>
    </location>
</feature>
<evidence type="ECO:0000256" key="1">
    <source>
        <dbReference type="SAM" id="MobiDB-lite"/>
    </source>
</evidence>
<comment type="caution">
    <text evidence="2">The sequence shown here is derived from an EMBL/GenBank/DDBJ whole genome shotgun (WGS) entry which is preliminary data.</text>
</comment>
<dbReference type="GeneID" id="76148515"/>
<keyword evidence="3" id="KW-1185">Reference proteome</keyword>
<evidence type="ECO:0000313" key="2">
    <source>
        <dbReference type="EMBL" id="KAI5967240.1"/>
    </source>
</evidence>
<reference evidence="2 3" key="1">
    <citation type="journal article" date="2022" name="DNA Res.">
        <title>Genome analysis of five recently described species of the CUG-Ser clade uncovers Candida theae as a new hybrid lineage with pathogenic potential in the Candida parapsilosis species complex.</title>
        <authorList>
            <person name="Mixao V."/>
            <person name="Del Olmo V."/>
            <person name="Hegedusova E."/>
            <person name="Saus E."/>
            <person name="Pryszcz L."/>
            <person name="Cillingova A."/>
            <person name="Nosek J."/>
            <person name="Gabaldon T."/>
        </authorList>
    </citation>
    <scope>NUCLEOTIDE SEQUENCE [LARGE SCALE GENOMIC DNA]</scope>
    <source>
        <strain evidence="2 3">CBS 12239</strain>
    </source>
</reference>
<evidence type="ECO:0000313" key="3">
    <source>
        <dbReference type="Proteomes" id="UP001204833"/>
    </source>
</evidence>
<name>A0AAD5G0U1_9ASCO</name>